<keyword evidence="2" id="KW-1185">Reference proteome</keyword>
<proteinExistence type="predicted"/>
<protein>
    <submittedName>
        <fullName evidence="1">Uncharacterized protein</fullName>
    </submittedName>
</protein>
<dbReference type="AlphaFoldDB" id="A0A5C4T6Y2"/>
<sequence>MDAHQPGNQEGKGRISSVAVLDLRHMKSVDELRNIKGISSVATILLSDTFQGTLAGIPMSSVGSVITLAAGSKVNQIGGKLKLGGEFLENPSADGSDILLVTGELLITSPPTQFGYKQLIVVGQLFIPRGSEGVLTPFITQTSGEIIAYDHRNPRWFMGQGRFGREFFDYLKEPITMILMGEFVIESDVSAELIREKVTEIIQMGVLKAADKKLVPILTALAVEQMSMIQVSDKLEGEFHG</sequence>
<dbReference type="RefSeq" id="WP_139604023.1">
    <property type="nucleotide sequence ID" value="NZ_VDCQ01000029.1"/>
</dbReference>
<dbReference type="OrthoDB" id="2600143at2"/>
<reference evidence="1 2" key="1">
    <citation type="submission" date="2019-05" db="EMBL/GenBank/DDBJ databases">
        <title>We sequenced the genome of Paenibacillus hemerocallicola KCTC 33185 for further insight into its adaptation and study the phylogeny of Paenibacillus.</title>
        <authorList>
            <person name="Narsing Rao M.P."/>
        </authorList>
    </citation>
    <scope>NUCLEOTIDE SEQUENCE [LARGE SCALE GENOMIC DNA]</scope>
    <source>
        <strain evidence="1 2">KCTC 33185</strain>
    </source>
</reference>
<evidence type="ECO:0000313" key="2">
    <source>
        <dbReference type="Proteomes" id="UP000307943"/>
    </source>
</evidence>
<organism evidence="1 2">
    <name type="scientific">Paenibacillus hemerocallicola</name>
    <dbReference type="NCBI Taxonomy" id="1172614"/>
    <lineage>
        <taxon>Bacteria</taxon>
        <taxon>Bacillati</taxon>
        <taxon>Bacillota</taxon>
        <taxon>Bacilli</taxon>
        <taxon>Bacillales</taxon>
        <taxon>Paenibacillaceae</taxon>
        <taxon>Paenibacillus</taxon>
    </lineage>
</organism>
<dbReference type="EMBL" id="VDCQ01000029">
    <property type="protein sequence ID" value="TNJ64430.1"/>
    <property type="molecule type" value="Genomic_DNA"/>
</dbReference>
<name>A0A5C4T6Y2_9BACL</name>
<dbReference type="Proteomes" id="UP000307943">
    <property type="component" value="Unassembled WGS sequence"/>
</dbReference>
<accession>A0A5C4T6Y2</accession>
<evidence type="ECO:0000313" key="1">
    <source>
        <dbReference type="EMBL" id="TNJ64430.1"/>
    </source>
</evidence>
<comment type="caution">
    <text evidence="1">The sequence shown here is derived from an EMBL/GenBank/DDBJ whole genome shotgun (WGS) entry which is preliminary data.</text>
</comment>
<gene>
    <name evidence="1" type="ORF">FE784_20120</name>
</gene>